<dbReference type="OrthoDB" id="552514at2759"/>
<proteinExistence type="predicted"/>
<feature type="compositionally biased region" description="Pro residues" evidence="1">
    <location>
        <begin position="429"/>
        <end position="442"/>
    </location>
</feature>
<organism evidence="2 3">
    <name type="scientific">Chlamydomonas reinhardtii</name>
    <name type="common">Chlamydomonas smithii</name>
    <dbReference type="NCBI Taxonomy" id="3055"/>
    <lineage>
        <taxon>Eukaryota</taxon>
        <taxon>Viridiplantae</taxon>
        <taxon>Chlorophyta</taxon>
        <taxon>core chlorophytes</taxon>
        <taxon>Chlorophyceae</taxon>
        <taxon>CS clade</taxon>
        <taxon>Chlamydomonadales</taxon>
        <taxon>Chlamydomonadaceae</taxon>
        <taxon>Chlamydomonas</taxon>
    </lineage>
</organism>
<feature type="compositionally biased region" description="Low complexity" evidence="1">
    <location>
        <begin position="276"/>
        <end position="287"/>
    </location>
</feature>
<gene>
    <name evidence="2" type="ORF">CHLRE_16g651801v5</name>
</gene>
<feature type="compositionally biased region" description="Low complexity" evidence="1">
    <location>
        <begin position="169"/>
        <end position="183"/>
    </location>
</feature>
<feature type="compositionally biased region" description="Low complexity" evidence="1">
    <location>
        <begin position="1056"/>
        <end position="1072"/>
    </location>
</feature>
<dbReference type="KEGG" id="cre:CHLRE_16g651801v5"/>
<dbReference type="PaxDb" id="3055-EDO99517"/>
<feature type="compositionally biased region" description="Low complexity" evidence="1">
    <location>
        <begin position="443"/>
        <end position="459"/>
    </location>
</feature>
<feature type="region of interest" description="Disordered" evidence="1">
    <location>
        <begin position="866"/>
        <end position="894"/>
    </location>
</feature>
<feature type="compositionally biased region" description="Gly residues" evidence="1">
    <location>
        <begin position="254"/>
        <end position="269"/>
    </location>
</feature>
<sequence length="1312" mass="133092">MDLAVGGSSSQQPAVAGAVHETWAPPPSQPPPQQPQQLLDADSTPGSEYGGHGSEDDYAWLPGLAELVALLAGDGAAGLEELLVGMWGPGELGGMQQEHPAAGAAQQLAAGAAGQLATGTGERPQQQQQLLPSTQTQTQQPAGPSARGSAVAQERHYLLAVQMLPPGAAAAHEGPGAAGAAVQPAPPAAGPHAAPSYHQPCAPPFAPPYAPHCPMMQLCDGGPMMPPPPPATATAATVAAAATAAAPLGSAHHQGGGFAGDGGGGGGRSGLPDVASLPLHHQQQYQHHQQHHQHSQLPQHCDLPHTQPLQQLSPGMVAAASAAAVEALQQRALGRAPSLVELQQAVGEGIQQLLCNAAAAAGPCISGGGGGAGGSGTAAGHAMAGGLQATLLLAQNAGSSWRCGSNAAPMSPLGATGGGARALNVLAPPHQPPMGPFQPPPTQRQQPPAAMEAAAVNPALHPRAHEHQLQRRPPQPQPLQQATGMAAAVTAAARRPTYPTALDMQPVLARMLSADIAHKDFWSAYSDKAVSKTLADVAGLLPPAPAASAASAAPAEGSGGGDEGGGIRSLAIYDTLPIELFRTRFLRTHRGQPYACVWPLDPTEPDFAGGTGGLGKSKFYPLPPRQQPANPNLVQRLRSLLPSSSSGGSGGGGDGGGGGGGGAAVAPAATAGTGWPLVPGQWYFVHPAYLVHCLKHHNVRNNGCTRTPGHVTHTMHRSCLVFCTSVRYVEKLGSTPTMPKPVAGKLGDGFDGFLMEKVGRELPPEVAAQQVEWFGAAVCTIVYGTSWPAYYMAKPPKAAAVQCAAEAAAAVAQCAVATATATATAAAAAAAAAASEPEAAAAAEAAEGGSLAERRAAAAAAGEATRGAVAAGRPNNTLGAAGPPSGAGGGAAAGADAAAAKPEAAGAADGAVQHRTAAGPGVAPMEMEARMDPQPRLRRPALMGADGDDGTGGPPAALKMVAAPVGGARGSGGRQQHDDARLVSECIGPFLSMKNATPSLFRVLLKEEFLSDDGQPDLARLVNMRNGHPDGQGIMNAIIHAALALEGLLIPKDQSAAPAQQHPAAPAVQAAAAPPPPPPPPPPGRLLRVMSDGMQGKVVSLFKVLLEICGAGSGGTTGGGQSSDGGGSGGSALRRASRLLLLTQQEYEWHDTVLHTCCKYGLVHVLEWLLPQVNAAALTVPTKSGWCVLHTAARAEHGRAVEVTAMMLRRCRDLGLFTPERLAIPGDGEQDGVTTSVLLCDLTPFNKHYRRVGARRVLDAAMERVWDDPASRPHVRTDVQGPEELRTEMQRLNLRCGVAERDRAAGEGGART</sequence>
<feature type="compositionally biased region" description="Gly residues" evidence="1">
    <location>
        <begin position="647"/>
        <end position="663"/>
    </location>
</feature>
<feature type="compositionally biased region" description="Pro residues" evidence="1">
    <location>
        <begin position="1073"/>
        <end position="1084"/>
    </location>
</feature>
<protein>
    <submittedName>
        <fullName evidence="2">Uncharacterized protein</fullName>
    </submittedName>
</protein>
<dbReference type="InterPro" id="IPR036770">
    <property type="entry name" value="Ankyrin_rpt-contain_sf"/>
</dbReference>
<reference evidence="2 3" key="1">
    <citation type="journal article" date="2007" name="Science">
        <title>The Chlamydomonas genome reveals the evolution of key animal and plant functions.</title>
        <authorList>
            <person name="Merchant S.S."/>
            <person name="Prochnik S.E."/>
            <person name="Vallon O."/>
            <person name="Harris E.H."/>
            <person name="Karpowicz S.J."/>
            <person name="Witman G.B."/>
            <person name="Terry A."/>
            <person name="Salamov A."/>
            <person name="Fritz-Laylin L.K."/>
            <person name="Marechal-Drouard L."/>
            <person name="Marshall W.F."/>
            <person name="Qu L.H."/>
            <person name="Nelson D.R."/>
            <person name="Sanderfoot A.A."/>
            <person name="Spalding M.H."/>
            <person name="Kapitonov V.V."/>
            <person name="Ren Q."/>
            <person name="Ferris P."/>
            <person name="Lindquist E."/>
            <person name="Shapiro H."/>
            <person name="Lucas S.M."/>
            <person name="Grimwood J."/>
            <person name="Schmutz J."/>
            <person name="Cardol P."/>
            <person name="Cerutti H."/>
            <person name="Chanfreau G."/>
            <person name="Chen C.L."/>
            <person name="Cognat V."/>
            <person name="Croft M.T."/>
            <person name="Dent R."/>
            <person name="Dutcher S."/>
            <person name="Fernandez E."/>
            <person name="Fukuzawa H."/>
            <person name="Gonzalez-Ballester D."/>
            <person name="Gonzalez-Halphen D."/>
            <person name="Hallmann A."/>
            <person name="Hanikenne M."/>
            <person name="Hippler M."/>
            <person name="Inwood W."/>
            <person name="Jabbari K."/>
            <person name="Kalanon M."/>
            <person name="Kuras R."/>
            <person name="Lefebvre P.A."/>
            <person name="Lemaire S.D."/>
            <person name="Lobanov A.V."/>
            <person name="Lohr M."/>
            <person name="Manuell A."/>
            <person name="Meier I."/>
            <person name="Mets L."/>
            <person name="Mittag M."/>
            <person name="Mittelmeier T."/>
            <person name="Moroney J.V."/>
            <person name="Moseley J."/>
            <person name="Napoli C."/>
            <person name="Nedelcu A.M."/>
            <person name="Niyogi K."/>
            <person name="Novoselov S.V."/>
            <person name="Paulsen I.T."/>
            <person name="Pazour G."/>
            <person name="Purton S."/>
            <person name="Ral J.P."/>
            <person name="Riano-Pachon D.M."/>
            <person name="Riekhof W."/>
            <person name="Rymarquis L."/>
            <person name="Schroda M."/>
            <person name="Stern D."/>
            <person name="Umen J."/>
            <person name="Willows R."/>
            <person name="Wilson N."/>
            <person name="Zimmer S.L."/>
            <person name="Allmer J."/>
            <person name="Balk J."/>
            <person name="Bisova K."/>
            <person name="Chen C.J."/>
            <person name="Elias M."/>
            <person name="Gendler K."/>
            <person name="Hauser C."/>
            <person name="Lamb M.R."/>
            <person name="Ledford H."/>
            <person name="Long J.C."/>
            <person name="Minagawa J."/>
            <person name="Page M.D."/>
            <person name="Pan J."/>
            <person name="Pootakham W."/>
            <person name="Roje S."/>
            <person name="Rose A."/>
            <person name="Stahlberg E."/>
            <person name="Terauchi A.M."/>
            <person name="Yang P."/>
            <person name="Ball S."/>
            <person name="Bowler C."/>
            <person name="Dieckmann C.L."/>
            <person name="Gladyshev V.N."/>
            <person name="Green P."/>
            <person name="Jorgensen R."/>
            <person name="Mayfield S."/>
            <person name="Mueller-Roeber B."/>
            <person name="Rajamani S."/>
            <person name="Sayre R.T."/>
            <person name="Brokstein P."/>
            <person name="Dubchak I."/>
            <person name="Goodstein D."/>
            <person name="Hornick L."/>
            <person name="Huang Y.W."/>
            <person name="Jhaveri J."/>
            <person name="Luo Y."/>
            <person name="Martinez D."/>
            <person name="Ngau W.C."/>
            <person name="Otillar B."/>
            <person name="Poliakov A."/>
            <person name="Porter A."/>
            <person name="Szajkowski L."/>
            <person name="Werner G."/>
            <person name="Zhou K."/>
            <person name="Grigoriev I.V."/>
            <person name="Rokhsar D.S."/>
            <person name="Grossman A.R."/>
        </authorList>
    </citation>
    <scope>NUCLEOTIDE SEQUENCE [LARGE SCALE GENOMIC DNA]</scope>
    <source>
        <strain evidence="3">CC-503</strain>
    </source>
</reference>
<dbReference type="PANTHER" id="PTHR33472:SF28">
    <property type="entry name" value="BROMO AND FHA DOMAIN-CONTAINING PROTEIN DDB_G0267958"/>
    <property type="match status" value="1"/>
</dbReference>
<feature type="region of interest" description="Disordered" evidence="1">
    <location>
        <begin position="429"/>
        <end position="483"/>
    </location>
</feature>
<dbReference type="Gramene" id="PNW71378">
    <property type="protein sequence ID" value="PNW71378"/>
    <property type="gene ID" value="CHLRE_16g651801v5"/>
</dbReference>
<name>A0A2K3CSY5_CHLRE</name>
<keyword evidence="3" id="KW-1185">Reference proteome</keyword>
<feature type="region of interest" description="Disordered" evidence="1">
    <location>
        <begin position="608"/>
        <end position="663"/>
    </location>
</feature>
<feature type="region of interest" description="Disordered" evidence="1">
    <location>
        <begin position="1055"/>
        <end position="1089"/>
    </location>
</feature>
<evidence type="ECO:0000313" key="3">
    <source>
        <dbReference type="Proteomes" id="UP000006906"/>
    </source>
</evidence>
<evidence type="ECO:0000256" key="1">
    <source>
        <dbReference type="SAM" id="MobiDB-lite"/>
    </source>
</evidence>
<dbReference type="EMBL" id="CM008977">
    <property type="protein sequence ID" value="PNW71378.1"/>
    <property type="molecule type" value="Genomic_DNA"/>
</dbReference>
<dbReference type="PANTHER" id="PTHR33472">
    <property type="entry name" value="OS01G0106600 PROTEIN"/>
    <property type="match status" value="1"/>
</dbReference>
<dbReference type="RefSeq" id="XP_001698232.2">
    <property type="nucleotide sequence ID" value="XM_001698180.2"/>
</dbReference>
<evidence type="ECO:0000313" key="2">
    <source>
        <dbReference type="EMBL" id="PNW71378.1"/>
    </source>
</evidence>
<dbReference type="GeneID" id="5723710"/>
<feature type="region of interest" description="Disordered" evidence="1">
    <location>
        <begin position="249"/>
        <end position="306"/>
    </location>
</feature>
<dbReference type="SUPFAM" id="SSF48403">
    <property type="entry name" value="Ankyrin repeat"/>
    <property type="match status" value="1"/>
</dbReference>
<dbReference type="InParanoid" id="A0A2K3CSY5"/>
<feature type="compositionally biased region" description="Low complexity" evidence="1">
    <location>
        <begin position="866"/>
        <end position="884"/>
    </location>
</feature>
<feature type="region of interest" description="Disordered" evidence="1">
    <location>
        <begin position="1"/>
        <end position="55"/>
    </location>
</feature>
<feature type="compositionally biased region" description="Pro residues" evidence="1">
    <location>
        <begin position="24"/>
        <end position="34"/>
    </location>
</feature>
<dbReference type="Proteomes" id="UP000006906">
    <property type="component" value="Chromosome 16"/>
</dbReference>
<accession>A0A2K3CSY5</accession>
<dbReference type="Gene3D" id="1.25.40.20">
    <property type="entry name" value="Ankyrin repeat-containing domain"/>
    <property type="match status" value="1"/>
</dbReference>
<feature type="compositionally biased region" description="Low complexity" evidence="1">
    <location>
        <begin position="113"/>
        <end position="141"/>
    </location>
</feature>
<feature type="region of interest" description="Disordered" evidence="1">
    <location>
        <begin position="169"/>
        <end position="196"/>
    </location>
</feature>
<feature type="region of interest" description="Disordered" evidence="1">
    <location>
        <begin position="113"/>
        <end position="151"/>
    </location>
</feature>